<evidence type="ECO:0000259" key="2">
    <source>
        <dbReference type="PROSITE" id="PS50801"/>
    </source>
</evidence>
<dbReference type="STRING" id="686340.Metal_1753"/>
<dbReference type="RefSeq" id="WP_005371432.1">
    <property type="nucleotide sequence ID" value="NZ_CM001475.1"/>
</dbReference>
<proteinExistence type="predicted"/>
<dbReference type="PANTHER" id="PTHR35849">
    <property type="entry name" value="BLR2341 PROTEIN"/>
    <property type="match status" value="1"/>
</dbReference>
<evidence type="ECO:0000256" key="1">
    <source>
        <dbReference type="SAM" id="MobiDB-lite"/>
    </source>
</evidence>
<dbReference type="EMBL" id="CM001475">
    <property type="protein sequence ID" value="EIC29522.1"/>
    <property type="molecule type" value="Genomic_DNA"/>
</dbReference>
<evidence type="ECO:0000313" key="3">
    <source>
        <dbReference type="EMBL" id="EIC29522.1"/>
    </source>
</evidence>
<dbReference type="SUPFAM" id="SSF52091">
    <property type="entry name" value="SpoIIaa-like"/>
    <property type="match status" value="1"/>
</dbReference>
<dbReference type="Gene3D" id="3.30.750.24">
    <property type="entry name" value="STAS domain"/>
    <property type="match status" value="1"/>
</dbReference>
<dbReference type="Proteomes" id="UP000005090">
    <property type="component" value="Chromosome"/>
</dbReference>
<protein>
    <submittedName>
        <fullName evidence="3">Putative NTP binding protein (Contains STAS domain)</fullName>
    </submittedName>
</protein>
<accession>H8GMX0</accession>
<dbReference type="PANTHER" id="PTHR35849:SF2">
    <property type="entry name" value="BLR2341 PROTEIN"/>
    <property type="match status" value="1"/>
</dbReference>
<dbReference type="Pfam" id="PF13466">
    <property type="entry name" value="STAS_2"/>
    <property type="match status" value="1"/>
</dbReference>
<sequence length="121" mass="13288">MTAENDMNSMTDVQEDQSFNSDTECEDAGPRINLDTVLSIQNITKLHERIKNSFAVHDSIEINASQVASIDTAALQLLVALKKEAGKRQKNILVTEPSPRFIESADLLGLSDVLELNGFAQ</sequence>
<organism evidence="3 4">
    <name type="scientific">Methylomicrobium album BG8</name>
    <dbReference type="NCBI Taxonomy" id="686340"/>
    <lineage>
        <taxon>Bacteria</taxon>
        <taxon>Pseudomonadati</taxon>
        <taxon>Pseudomonadota</taxon>
        <taxon>Gammaproteobacteria</taxon>
        <taxon>Methylococcales</taxon>
        <taxon>Methylococcaceae</taxon>
        <taxon>Methylomicrobium</taxon>
    </lineage>
</organism>
<dbReference type="PROSITE" id="PS50801">
    <property type="entry name" value="STAS"/>
    <property type="match status" value="1"/>
</dbReference>
<evidence type="ECO:0000313" key="4">
    <source>
        <dbReference type="Proteomes" id="UP000005090"/>
    </source>
</evidence>
<name>H8GMX0_METAL</name>
<keyword evidence="4" id="KW-1185">Reference proteome</keyword>
<dbReference type="AlphaFoldDB" id="H8GMX0"/>
<dbReference type="HOGENOM" id="CLU_2035316_0_0_6"/>
<dbReference type="InterPro" id="IPR002645">
    <property type="entry name" value="STAS_dom"/>
</dbReference>
<feature type="domain" description="STAS" evidence="2">
    <location>
        <begin position="32"/>
        <end position="121"/>
    </location>
</feature>
<gene>
    <name evidence="3" type="ORF">Metal_1753</name>
</gene>
<feature type="region of interest" description="Disordered" evidence="1">
    <location>
        <begin position="1"/>
        <end position="27"/>
    </location>
</feature>
<dbReference type="InterPro" id="IPR036513">
    <property type="entry name" value="STAS_dom_sf"/>
</dbReference>
<reference evidence="3 4" key="1">
    <citation type="journal article" date="2013" name="Genome Announc.">
        <title>Genome Sequence of the Obligate Gammaproteobacterial Methanotroph Methylomicrobium album Strain BG8.</title>
        <authorList>
            <person name="Kits K.D."/>
            <person name="Kalyuzhnaya M.G."/>
            <person name="Klotz M.G."/>
            <person name="Jetten M.S."/>
            <person name="Op den Camp H.J."/>
            <person name="Vuilleumier S."/>
            <person name="Bringel F."/>
            <person name="Dispirito A.A."/>
            <person name="Murrell J.C."/>
            <person name="Bruce D."/>
            <person name="Cheng J.F."/>
            <person name="Copeland A."/>
            <person name="Goodwin L."/>
            <person name="Hauser L."/>
            <person name="Lajus A."/>
            <person name="Land M.L."/>
            <person name="Lapidus A."/>
            <person name="Lucas S."/>
            <person name="Medigue C."/>
            <person name="Pitluck S."/>
            <person name="Woyke T."/>
            <person name="Zeytun A."/>
            <person name="Stein L.Y."/>
        </authorList>
    </citation>
    <scope>NUCLEOTIDE SEQUENCE [LARGE SCALE GENOMIC DNA]</scope>
    <source>
        <strain evidence="3 4">BG8</strain>
    </source>
</reference>
<dbReference type="eggNOG" id="COG1366">
    <property type="taxonomic scope" value="Bacteria"/>
</dbReference>
<dbReference type="InterPro" id="IPR052746">
    <property type="entry name" value="MlaB_ABC_Transporter"/>
</dbReference>
<dbReference type="InterPro" id="IPR058548">
    <property type="entry name" value="MlaB-like_STAS"/>
</dbReference>
<feature type="compositionally biased region" description="Polar residues" evidence="1">
    <location>
        <begin position="1"/>
        <end position="22"/>
    </location>
</feature>